<evidence type="ECO:0000256" key="4">
    <source>
        <dbReference type="ARBA" id="ARBA00022692"/>
    </source>
</evidence>
<dbReference type="PANTHER" id="PTHR33508">
    <property type="entry name" value="UPF0056 MEMBRANE PROTEIN YHCE"/>
    <property type="match status" value="1"/>
</dbReference>
<dbReference type="InterPro" id="IPR002771">
    <property type="entry name" value="Multi_antbiot-R_MarC"/>
</dbReference>
<dbReference type="RefSeq" id="WP_255923797.1">
    <property type="nucleotide sequence ID" value="NZ_JANFNG010000040.1"/>
</dbReference>
<comment type="similarity">
    <text evidence="2 7">Belongs to the UPF0056 (MarC) family.</text>
</comment>
<keyword evidence="4 7" id="KW-0812">Transmembrane</keyword>
<evidence type="ECO:0000313" key="9">
    <source>
        <dbReference type="Proteomes" id="UP001057702"/>
    </source>
</evidence>
<dbReference type="EMBL" id="JANFNG010000040">
    <property type="protein sequence ID" value="MCQ4084719.1"/>
    <property type="molecule type" value="Genomic_DNA"/>
</dbReference>
<gene>
    <name evidence="8" type="ORF">NGB36_30130</name>
</gene>
<name>A0ABT1Q467_9ACTN</name>
<dbReference type="PANTHER" id="PTHR33508:SF1">
    <property type="entry name" value="UPF0056 MEMBRANE PROTEIN YHCE"/>
    <property type="match status" value="1"/>
</dbReference>
<reference evidence="8" key="1">
    <citation type="submission" date="2022-06" db="EMBL/GenBank/DDBJ databases">
        <title>Draft genome sequence of Streptomyces sp. RB6PN25 isolated from peat swamp forest in Thailand.</title>
        <authorList>
            <person name="Duangmal K."/>
            <person name="Klaysubun C."/>
        </authorList>
    </citation>
    <scope>NUCLEOTIDE SEQUENCE</scope>
    <source>
        <strain evidence="8">RB6PN25</strain>
    </source>
</reference>
<evidence type="ECO:0000256" key="7">
    <source>
        <dbReference type="RuleBase" id="RU362048"/>
    </source>
</evidence>
<keyword evidence="9" id="KW-1185">Reference proteome</keyword>
<feature type="transmembrane region" description="Helical" evidence="7">
    <location>
        <begin position="76"/>
        <end position="95"/>
    </location>
</feature>
<accession>A0ABT1Q467</accession>
<dbReference type="Pfam" id="PF01914">
    <property type="entry name" value="MarC"/>
    <property type="match status" value="1"/>
</dbReference>
<feature type="transmembrane region" description="Helical" evidence="7">
    <location>
        <begin position="116"/>
        <end position="136"/>
    </location>
</feature>
<evidence type="ECO:0000313" key="8">
    <source>
        <dbReference type="EMBL" id="MCQ4084719.1"/>
    </source>
</evidence>
<feature type="transmembrane region" description="Helical" evidence="7">
    <location>
        <begin position="142"/>
        <end position="166"/>
    </location>
</feature>
<sequence>MPVLNLTTAFVTFFAVIGPPKVMLSFAHLAAERSLPQMRRLVLVSTLIAAFVGVVMAYAADYVVDFFHISDESLQLAGGVIFFIYAVGLVLGTRLGTEEGARTEAERPMVGALRELSLPYVASPLAITAVLVESLAKNTLSWSTTIAVAYLSVLVIDCVCLLLLLPLLHRTHRTSLEVLSRLLGLLLAAVGVELFLDGLGGLGVPLLRPHY</sequence>
<comment type="subcellular location">
    <subcellularLocation>
        <location evidence="1 7">Cell membrane</location>
        <topology evidence="1 7">Multi-pass membrane protein</topology>
    </subcellularLocation>
</comment>
<feature type="transmembrane region" description="Helical" evidence="7">
    <location>
        <begin position="41"/>
        <end position="64"/>
    </location>
</feature>
<dbReference type="Proteomes" id="UP001057702">
    <property type="component" value="Unassembled WGS sequence"/>
</dbReference>
<evidence type="ECO:0000256" key="5">
    <source>
        <dbReference type="ARBA" id="ARBA00022989"/>
    </source>
</evidence>
<protein>
    <recommendedName>
        <fullName evidence="7">UPF0056 membrane protein</fullName>
    </recommendedName>
</protein>
<keyword evidence="6 7" id="KW-0472">Membrane</keyword>
<feature type="transmembrane region" description="Helical" evidence="7">
    <location>
        <begin position="6"/>
        <end position="29"/>
    </location>
</feature>
<organism evidence="8 9">
    <name type="scientific">Streptomyces humicola</name>
    <dbReference type="NCBI Taxonomy" id="2953240"/>
    <lineage>
        <taxon>Bacteria</taxon>
        <taxon>Bacillati</taxon>
        <taxon>Actinomycetota</taxon>
        <taxon>Actinomycetes</taxon>
        <taxon>Kitasatosporales</taxon>
        <taxon>Streptomycetaceae</taxon>
        <taxon>Streptomyces</taxon>
    </lineage>
</organism>
<feature type="transmembrane region" description="Helical" evidence="7">
    <location>
        <begin position="178"/>
        <end position="196"/>
    </location>
</feature>
<evidence type="ECO:0000256" key="3">
    <source>
        <dbReference type="ARBA" id="ARBA00022475"/>
    </source>
</evidence>
<keyword evidence="3" id="KW-1003">Cell membrane</keyword>
<keyword evidence="5 7" id="KW-1133">Transmembrane helix</keyword>
<evidence type="ECO:0000256" key="2">
    <source>
        <dbReference type="ARBA" id="ARBA00009784"/>
    </source>
</evidence>
<comment type="caution">
    <text evidence="8">The sequence shown here is derived from an EMBL/GenBank/DDBJ whole genome shotgun (WGS) entry which is preliminary data.</text>
</comment>
<proteinExistence type="inferred from homology"/>
<evidence type="ECO:0000256" key="6">
    <source>
        <dbReference type="ARBA" id="ARBA00023136"/>
    </source>
</evidence>
<evidence type="ECO:0000256" key="1">
    <source>
        <dbReference type="ARBA" id="ARBA00004651"/>
    </source>
</evidence>